<evidence type="ECO:0000256" key="6">
    <source>
        <dbReference type="PROSITE-ProRule" id="PRU10141"/>
    </source>
</evidence>
<dbReference type="Pfam" id="PF00069">
    <property type="entry name" value="Pkinase"/>
    <property type="match status" value="1"/>
</dbReference>
<dbReference type="PANTHER" id="PTHR27003:SF408">
    <property type="entry name" value="PROTEIN KINASE DOMAIN-CONTAINING PROTEIN"/>
    <property type="match status" value="1"/>
</dbReference>
<organism evidence="8 9">
    <name type="scientific">Artemisia annua</name>
    <name type="common">Sweet wormwood</name>
    <dbReference type="NCBI Taxonomy" id="35608"/>
    <lineage>
        <taxon>Eukaryota</taxon>
        <taxon>Viridiplantae</taxon>
        <taxon>Streptophyta</taxon>
        <taxon>Embryophyta</taxon>
        <taxon>Tracheophyta</taxon>
        <taxon>Spermatophyta</taxon>
        <taxon>Magnoliopsida</taxon>
        <taxon>eudicotyledons</taxon>
        <taxon>Gunneridae</taxon>
        <taxon>Pentapetalae</taxon>
        <taxon>asterids</taxon>
        <taxon>campanulids</taxon>
        <taxon>Asterales</taxon>
        <taxon>Asteraceae</taxon>
        <taxon>Asteroideae</taxon>
        <taxon>Anthemideae</taxon>
        <taxon>Artemisiinae</taxon>
        <taxon>Artemisia</taxon>
    </lineage>
</organism>
<dbReference type="PROSITE" id="PS00108">
    <property type="entry name" value="PROTEIN_KINASE_ST"/>
    <property type="match status" value="2"/>
</dbReference>
<evidence type="ECO:0000256" key="2">
    <source>
        <dbReference type="ARBA" id="ARBA00022679"/>
    </source>
</evidence>
<dbReference type="Gene3D" id="1.10.510.10">
    <property type="entry name" value="Transferase(Phosphotransferase) domain 1"/>
    <property type="match status" value="3"/>
</dbReference>
<gene>
    <name evidence="8" type="ORF">CTI12_AA261630</name>
</gene>
<dbReference type="PROSITE" id="PS50011">
    <property type="entry name" value="PROTEIN_KINASE_DOM"/>
    <property type="match status" value="3"/>
</dbReference>
<dbReference type="GO" id="GO:0004714">
    <property type="term" value="F:transmembrane receptor protein tyrosine kinase activity"/>
    <property type="evidence" value="ECO:0007669"/>
    <property type="project" value="InterPro"/>
</dbReference>
<name>A0A2U1NIL6_ARTAN</name>
<keyword evidence="2" id="KW-0808">Transferase</keyword>
<comment type="caution">
    <text evidence="8">The sequence shown here is derived from an EMBL/GenBank/DDBJ whole genome shotgun (WGS) entry which is preliminary data.</text>
</comment>
<dbReference type="PROSITE" id="PS00107">
    <property type="entry name" value="PROTEIN_KINASE_ATP"/>
    <property type="match status" value="2"/>
</dbReference>
<dbReference type="InterPro" id="IPR017441">
    <property type="entry name" value="Protein_kinase_ATP_BS"/>
</dbReference>
<protein>
    <submittedName>
        <fullName evidence="8">Protein kinase-like domain-containing protein</fullName>
    </submittedName>
</protein>
<dbReference type="InterPro" id="IPR008271">
    <property type="entry name" value="Ser/Thr_kinase_AS"/>
</dbReference>
<dbReference type="GO" id="GO:0009506">
    <property type="term" value="C:plasmodesma"/>
    <property type="evidence" value="ECO:0007669"/>
    <property type="project" value="TreeGrafter"/>
</dbReference>
<feature type="domain" description="Protein kinase" evidence="7">
    <location>
        <begin position="25"/>
        <end position="304"/>
    </location>
</feature>
<dbReference type="GO" id="GO:0005886">
    <property type="term" value="C:plasma membrane"/>
    <property type="evidence" value="ECO:0007669"/>
    <property type="project" value="TreeGrafter"/>
</dbReference>
<dbReference type="Pfam" id="PF07714">
    <property type="entry name" value="PK_Tyr_Ser-Thr"/>
    <property type="match status" value="2"/>
</dbReference>
<dbReference type="SMART" id="SM00220">
    <property type="entry name" value="S_TKc"/>
    <property type="match status" value="2"/>
</dbReference>
<dbReference type="SUPFAM" id="SSF56112">
    <property type="entry name" value="Protein kinase-like (PK-like)"/>
    <property type="match status" value="3"/>
</dbReference>
<proteinExistence type="predicted"/>
<dbReference type="FunFam" id="1.10.510.10:FF:000095">
    <property type="entry name" value="protein STRUBBELIG-RECEPTOR FAMILY 8"/>
    <property type="match status" value="2"/>
</dbReference>
<dbReference type="FunFam" id="3.30.200.20:FF:000039">
    <property type="entry name" value="receptor-like protein kinase FERONIA"/>
    <property type="match status" value="1"/>
</dbReference>
<keyword evidence="5 6" id="KW-0067">ATP-binding</keyword>
<dbReference type="Proteomes" id="UP000245207">
    <property type="component" value="Unassembled WGS sequence"/>
</dbReference>
<reference evidence="8 9" key="1">
    <citation type="journal article" date="2018" name="Mol. Plant">
        <title>The genome of Artemisia annua provides insight into the evolution of Asteraceae family and artemisinin biosynthesis.</title>
        <authorList>
            <person name="Shen Q."/>
            <person name="Zhang L."/>
            <person name="Liao Z."/>
            <person name="Wang S."/>
            <person name="Yan T."/>
            <person name="Shi P."/>
            <person name="Liu M."/>
            <person name="Fu X."/>
            <person name="Pan Q."/>
            <person name="Wang Y."/>
            <person name="Lv Z."/>
            <person name="Lu X."/>
            <person name="Zhang F."/>
            <person name="Jiang W."/>
            <person name="Ma Y."/>
            <person name="Chen M."/>
            <person name="Hao X."/>
            <person name="Li L."/>
            <person name="Tang Y."/>
            <person name="Lv G."/>
            <person name="Zhou Y."/>
            <person name="Sun X."/>
            <person name="Brodelius P.E."/>
            <person name="Rose J.K.C."/>
            <person name="Tang K."/>
        </authorList>
    </citation>
    <scope>NUCLEOTIDE SEQUENCE [LARGE SCALE GENOMIC DNA]</scope>
    <source>
        <strain evidence="9">cv. Huhao1</strain>
        <tissue evidence="8">Leaf</tissue>
    </source>
</reference>
<evidence type="ECO:0000313" key="8">
    <source>
        <dbReference type="EMBL" id="PWA73328.1"/>
    </source>
</evidence>
<sequence>MSSFPYDRLFRPYSLDEIRSATQNFSENLVIGKGGFGSVYQGTIVVNGENVYAAIKRLESSSNQGAHEFWSEIQMLSKLRHCNLVSLIGYCNDDSEMILLYEYMTHRSLSDHLHTRGTNLSWVQRLKISIGAARGLQYLHSGTSTQHGVIHRDVKSSNILLDEHYSAKLSDFGLSKIGPRNPSGTYVNTHIKGTFGYFDPEYFLTGRLTPKSDVFAFGVVLFELLSGRVALAENLDDDKCSLAKWAYECVEQKRPNQIVDCNIERQIFPKCLKVFVHIAYRCLQYESKKRPTMGEIVVALELALSLQVNHVKRVGIFSFTKSKKWLFISSEVDSGTIVVNGENVYAAIKRLESSSNQGAHEFWSEIQMLSKLRHCNLVSLIGYCNDDSEMILLYEYMTHRSLSDHLHTRGTNLSWVQRIKISIGAARGLQYLHSGTSTQHGVIHRDVKSSNILLDEHFSAKISDFGLSKIGPRNPSGTYVNTHIKGTFGYFDPEYFLTGRLTPKSDVFAFGVVLFELLSGRVALAENLDDDKCSLAKWAYECVEQKRPNQIVDCNIERQIFPKCLKVFVHIAYRCLQYESKKRPTMGEIVVALELALSLQVNHVKRVGIFSFTKSKKWLFISSEVDSAQRVRKPSRNEDAIECSPSLKEGGIDHHKVIPLGELLDHLHQVSDNINHHASLSKEHSNDHLKVSPIGKIQILVHDLKVYKFSELKNATRDFSPFMRLGAGEFGEVFSGWVNTKIAVKRLYHYKIHHEKASSTLKTSGITKHCKKIKNVTCLSVAEDKEPLPWTTRVKIAIGIAEALCFLRRTQNQVDNRPLRLHNILLDRELNAKLSDFEASKLVHGDSTMVKIVDPLYFHPQRMSKFPQSSQVKGNIHAFGVVLVQILTGQHISKIDFQVLRQTLHLKEHSKENFRKALDPRLPNADDNTVKQAAKLAALAFLCLDKPSYTLNDALDVIRQL</sequence>
<dbReference type="STRING" id="35608.A0A2U1NIL6"/>
<evidence type="ECO:0000313" key="9">
    <source>
        <dbReference type="Proteomes" id="UP000245207"/>
    </source>
</evidence>
<dbReference type="InterPro" id="IPR045272">
    <property type="entry name" value="ANXUR1/2-like"/>
</dbReference>
<dbReference type="InterPro" id="IPR001245">
    <property type="entry name" value="Ser-Thr/Tyr_kinase_cat_dom"/>
</dbReference>
<dbReference type="GO" id="GO:0004674">
    <property type="term" value="F:protein serine/threonine kinase activity"/>
    <property type="evidence" value="ECO:0007669"/>
    <property type="project" value="UniProtKB-KW"/>
</dbReference>
<feature type="domain" description="Protein kinase" evidence="7">
    <location>
        <begin position="308"/>
        <end position="597"/>
    </location>
</feature>
<evidence type="ECO:0000256" key="4">
    <source>
        <dbReference type="ARBA" id="ARBA00022777"/>
    </source>
</evidence>
<dbReference type="GO" id="GO:0005524">
    <property type="term" value="F:ATP binding"/>
    <property type="evidence" value="ECO:0007669"/>
    <property type="project" value="UniProtKB-UniRule"/>
</dbReference>
<keyword evidence="4 8" id="KW-0418">Kinase</keyword>
<feature type="domain" description="Protein kinase" evidence="7">
    <location>
        <begin position="719"/>
        <end position="961"/>
    </location>
</feature>
<dbReference type="PANTHER" id="PTHR27003">
    <property type="entry name" value="OS07G0166700 PROTEIN"/>
    <property type="match status" value="1"/>
</dbReference>
<dbReference type="InterPro" id="IPR000719">
    <property type="entry name" value="Prot_kinase_dom"/>
</dbReference>
<evidence type="ECO:0000256" key="3">
    <source>
        <dbReference type="ARBA" id="ARBA00022741"/>
    </source>
</evidence>
<evidence type="ECO:0000259" key="7">
    <source>
        <dbReference type="PROSITE" id="PS50011"/>
    </source>
</evidence>
<dbReference type="OrthoDB" id="4062651at2759"/>
<keyword evidence="1" id="KW-0723">Serine/threonine-protein kinase</keyword>
<keyword evidence="9" id="KW-1185">Reference proteome</keyword>
<evidence type="ECO:0000256" key="1">
    <source>
        <dbReference type="ARBA" id="ARBA00022527"/>
    </source>
</evidence>
<evidence type="ECO:0000256" key="5">
    <source>
        <dbReference type="ARBA" id="ARBA00022840"/>
    </source>
</evidence>
<keyword evidence="3 6" id="KW-0547">Nucleotide-binding</keyword>
<dbReference type="EMBL" id="PKPP01002752">
    <property type="protein sequence ID" value="PWA73328.1"/>
    <property type="molecule type" value="Genomic_DNA"/>
</dbReference>
<feature type="binding site" evidence="6">
    <location>
        <position position="745"/>
    </location>
    <ligand>
        <name>ATP</name>
        <dbReference type="ChEBI" id="CHEBI:30616"/>
    </ligand>
</feature>
<dbReference type="Gene3D" id="3.30.200.20">
    <property type="entry name" value="Phosphorylase Kinase, domain 1"/>
    <property type="match status" value="3"/>
</dbReference>
<dbReference type="CDD" id="cd14066">
    <property type="entry name" value="STKc_IRAK"/>
    <property type="match status" value="1"/>
</dbReference>
<accession>A0A2U1NIL6</accession>
<dbReference type="InterPro" id="IPR011009">
    <property type="entry name" value="Kinase-like_dom_sf"/>
</dbReference>
<dbReference type="AlphaFoldDB" id="A0A2U1NIL6"/>
<feature type="binding site" evidence="6">
    <location>
        <position position="56"/>
    </location>
    <ligand>
        <name>ATP</name>
        <dbReference type="ChEBI" id="CHEBI:30616"/>
    </ligand>
</feature>